<dbReference type="InterPro" id="IPR007862">
    <property type="entry name" value="Adenylate_kinase_lid-dom"/>
</dbReference>
<feature type="domain" description="Adenylate kinase active site lid" evidence="6">
    <location>
        <begin position="130"/>
        <end position="165"/>
    </location>
</feature>
<dbReference type="InterPro" id="IPR027417">
    <property type="entry name" value="P-loop_NTPase"/>
</dbReference>
<dbReference type="InterPro" id="IPR006259">
    <property type="entry name" value="Adenyl_kin_sub"/>
</dbReference>
<sequence length="221" mass="25016">MKKVFLSLLGPPGCGKGTQSALLKTYYNIPHVSIGSLIKKMKNDQSSLGKEIRTVLKNGKLLSGKNVNYLLGKRFQENDLWNGAIFDATPCTIETANMLSSVLQQKNQSLTCCVLFQINPALLYKRVLGRLIHPQSGRIYHRTFKPPKVQMRDDITGEALIQRKDDTKGILNKRIAQYMKYKEIMENYFQKKDQLIKIDASLPPNVVFEKIISSVSLALKK</sequence>
<comment type="caution">
    <text evidence="7">The sequence shown here is derived from an EMBL/GenBank/DDBJ whole genome shotgun (WGS) entry which is preliminary data.</text>
</comment>
<evidence type="ECO:0000313" key="7">
    <source>
        <dbReference type="EMBL" id="KAJ3440106.1"/>
    </source>
</evidence>
<evidence type="ECO:0000259" key="6">
    <source>
        <dbReference type="Pfam" id="PF05191"/>
    </source>
</evidence>
<evidence type="ECO:0000256" key="3">
    <source>
        <dbReference type="ARBA" id="ARBA00022741"/>
    </source>
</evidence>
<evidence type="ECO:0000313" key="8">
    <source>
        <dbReference type="Proteomes" id="UP001146793"/>
    </source>
</evidence>
<evidence type="ECO:0000256" key="4">
    <source>
        <dbReference type="ARBA" id="ARBA00022777"/>
    </source>
</evidence>
<dbReference type="PANTHER" id="PTHR23359">
    <property type="entry name" value="NUCLEOTIDE KINASE"/>
    <property type="match status" value="1"/>
</dbReference>
<protein>
    <submittedName>
        <fullName evidence="7">Adenylate kinase</fullName>
    </submittedName>
</protein>
<dbReference type="SUPFAM" id="SSF57774">
    <property type="entry name" value="Microbial and mitochondrial ADK, insert 'zinc finger' domain"/>
    <property type="match status" value="1"/>
</dbReference>
<accession>A0AAV7ZGA4</accession>
<reference evidence="7" key="1">
    <citation type="submission" date="2022-08" db="EMBL/GenBank/DDBJ databases">
        <title>Novel sulphate-reducing endosymbionts in the free-living metamonad Anaeramoeba.</title>
        <authorList>
            <person name="Jerlstrom-Hultqvist J."/>
            <person name="Cepicka I."/>
            <person name="Gallot-Lavallee L."/>
            <person name="Salas-Leiva D."/>
            <person name="Curtis B.A."/>
            <person name="Zahonova K."/>
            <person name="Pipaliya S."/>
            <person name="Dacks J."/>
            <person name="Roger A.J."/>
        </authorList>
    </citation>
    <scope>NUCLEOTIDE SEQUENCE</scope>
    <source>
        <strain evidence="7">Busselton2</strain>
    </source>
</reference>
<evidence type="ECO:0000256" key="2">
    <source>
        <dbReference type="ARBA" id="ARBA00022679"/>
    </source>
</evidence>
<dbReference type="Pfam" id="PF00406">
    <property type="entry name" value="ADK"/>
    <property type="match status" value="1"/>
</dbReference>
<dbReference type="EMBL" id="JANTQA010000032">
    <property type="protein sequence ID" value="KAJ3440106.1"/>
    <property type="molecule type" value="Genomic_DNA"/>
</dbReference>
<dbReference type="GO" id="GO:0004017">
    <property type="term" value="F:AMP kinase activity"/>
    <property type="evidence" value="ECO:0007669"/>
    <property type="project" value="InterPro"/>
</dbReference>
<dbReference type="GO" id="GO:0005524">
    <property type="term" value="F:ATP binding"/>
    <property type="evidence" value="ECO:0007669"/>
    <property type="project" value="InterPro"/>
</dbReference>
<dbReference type="InterPro" id="IPR036193">
    <property type="entry name" value="ADK_active_lid_dom_sf"/>
</dbReference>
<keyword evidence="4 5" id="KW-0418">Kinase</keyword>
<dbReference type="Gene3D" id="3.40.50.300">
    <property type="entry name" value="P-loop containing nucleotide triphosphate hydrolases"/>
    <property type="match status" value="1"/>
</dbReference>
<gene>
    <name evidence="7" type="ORF">M0812_16154</name>
</gene>
<dbReference type="Proteomes" id="UP001146793">
    <property type="component" value="Unassembled WGS sequence"/>
</dbReference>
<dbReference type="SUPFAM" id="SSF52540">
    <property type="entry name" value="P-loop containing nucleoside triphosphate hydrolases"/>
    <property type="match status" value="1"/>
</dbReference>
<keyword evidence="2 5" id="KW-0808">Transferase</keyword>
<dbReference type="HAMAP" id="MF_00235">
    <property type="entry name" value="Adenylate_kinase_Adk"/>
    <property type="match status" value="1"/>
</dbReference>
<evidence type="ECO:0000256" key="1">
    <source>
        <dbReference type="ARBA" id="ARBA00007220"/>
    </source>
</evidence>
<organism evidence="7 8">
    <name type="scientific">Anaeramoeba flamelloides</name>
    <dbReference type="NCBI Taxonomy" id="1746091"/>
    <lineage>
        <taxon>Eukaryota</taxon>
        <taxon>Metamonada</taxon>
        <taxon>Anaeramoebidae</taxon>
        <taxon>Anaeramoeba</taxon>
    </lineage>
</organism>
<proteinExistence type="inferred from homology"/>
<dbReference type="InterPro" id="IPR000850">
    <property type="entry name" value="Adenylat/UMP-CMP_kin"/>
</dbReference>
<keyword evidence="3" id="KW-0547">Nucleotide-binding</keyword>
<evidence type="ECO:0000256" key="5">
    <source>
        <dbReference type="RuleBase" id="RU003330"/>
    </source>
</evidence>
<dbReference type="NCBIfam" id="TIGR01351">
    <property type="entry name" value="adk"/>
    <property type="match status" value="1"/>
</dbReference>
<name>A0AAV7ZGA4_9EUKA</name>
<dbReference type="Pfam" id="PF05191">
    <property type="entry name" value="ADK_lid"/>
    <property type="match status" value="1"/>
</dbReference>
<comment type="similarity">
    <text evidence="1 5">Belongs to the adenylate kinase family.</text>
</comment>
<dbReference type="PRINTS" id="PR00094">
    <property type="entry name" value="ADENYLTKNASE"/>
</dbReference>
<dbReference type="CDD" id="cd01428">
    <property type="entry name" value="ADK"/>
    <property type="match status" value="1"/>
</dbReference>
<dbReference type="AlphaFoldDB" id="A0AAV7ZGA4"/>